<dbReference type="HOGENOM" id="CLU_028539_2_1_1"/>
<keyword evidence="3" id="KW-1185">Reference proteome</keyword>
<dbReference type="OrthoDB" id="202415at2759"/>
<dbReference type="EMBL" id="JMSN01000007">
    <property type="protein sequence ID" value="KDN52678.1"/>
    <property type="molecule type" value="Genomic_DNA"/>
</dbReference>
<dbReference type="GeneID" id="25262261"/>
<dbReference type="PANTHER" id="PTHR12203">
    <property type="entry name" value="KDEL LYS-ASP-GLU-LEU CONTAINING - RELATED"/>
    <property type="match status" value="1"/>
</dbReference>
<comment type="caution">
    <text evidence="2">The sequence shown here is derived from an EMBL/GenBank/DDBJ whole genome shotgun (WGS) entry which is preliminary data.</text>
</comment>
<evidence type="ECO:0000313" key="3">
    <source>
        <dbReference type="Proteomes" id="UP000027361"/>
    </source>
</evidence>
<organism evidence="2 3">
    <name type="scientific">Tilletiaria anomala (strain ATCC 24038 / CBS 436.72 / UBC 951)</name>
    <dbReference type="NCBI Taxonomy" id="1037660"/>
    <lineage>
        <taxon>Eukaryota</taxon>
        <taxon>Fungi</taxon>
        <taxon>Dikarya</taxon>
        <taxon>Basidiomycota</taxon>
        <taxon>Ustilaginomycotina</taxon>
        <taxon>Exobasidiomycetes</taxon>
        <taxon>Georgefischeriales</taxon>
        <taxon>Tilletiariaceae</taxon>
        <taxon>Tilletiaria</taxon>
    </lineage>
</organism>
<name>A0A066WJE2_TILAU</name>
<dbReference type="Proteomes" id="UP000027361">
    <property type="component" value="Unassembled WGS sequence"/>
</dbReference>
<gene>
    <name evidence="2" type="ORF">K437DRAFT_220061</name>
</gene>
<dbReference type="Pfam" id="PF05686">
    <property type="entry name" value="Glyco_transf_90"/>
    <property type="match status" value="1"/>
</dbReference>
<reference evidence="2 3" key="1">
    <citation type="submission" date="2014-05" db="EMBL/GenBank/DDBJ databases">
        <title>Draft genome sequence of a rare smut relative, Tilletiaria anomala UBC 951.</title>
        <authorList>
            <consortium name="DOE Joint Genome Institute"/>
            <person name="Toome M."/>
            <person name="Kuo A."/>
            <person name="Henrissat B."/>
            <person name="Lipzen A."/>
            <person name="Tritt A."/>
            <person name="Yoshinaga Y."/>
            <person name="Zane M."/>
            <person name="Barry K."/>
            <person name="Grigoriev I.V."/>
            <person name="Spatafora J.W."/>
            <person name="Aimea M.C."/>
        </authorList>
    </citation>
    <scope>NUCLEOTIDE SEQUENCE [LARGE SCALE GENOMIC DNA]</scope>
    <source>
        <strain evidence="2 3">UBC 951</strain>
    </source>
</reference>
<accession>A0A066WJE2</accession>
<dbReference type="OMA" id="PRWIQHW"/>
<protein>
    <recommendedName>
        <fullName evidence="1">Glycosyl transferase CAP10 domain-containing protein</fullName>
    </recommendedName>
</protein>
<evidence type="ECO:0000313" key="2">
    <source>
        <dbReference type="EMBL" id="KDN52678.1"/>
    </source>
</evidence>
<dbReference type="InterPro" id="IPR006598">
    <property type="entry name" value="CAP10"/>
</dbReference>
<dbReference type="PANTHER" id="PTHR12203:SF107">
    <property type="entry name" value="GLYCOSYL TRANSFERASE CAP10 DOMAIN-CONTAINING PROTEIN"/>
    <property type="match status" value="1"/>
</dbReference>
<dbReference type="InterPro" id="IPR051091">
    <property type="entry name" value="O-Glucosyltr/Glycosyltrsf_90"/>
</dbReference>
<sequence length="409" mass="47736">MLPKKPEYNDPFNPDDLTFTEEQCDAYFPDLWKDIDRSVKYYTKNPFTKEYLESSCDDGQWTHARVAIYNNRLYLKKFTPSTGTFTRPLAALALLHQSIITSREPLPNIEFCMGFDDWGMRGKFSLDRRDDQDDVWLMPDYGFLSWPEHVGTYLDVRMKIEAIEKATPWEEKVPKLFWRGSMKVGTADRESMVQVARGHTWNDIKGVDWSNPTTAVAIADHCKWKFQGFAEGNTYSGRLRYLQNCKTVIITHPPRWIQHWTHLYNADWNSPDQNIVYVPKATGNGKGVLVHDGDKEYFDRTWERLPDVMDALLKDDDKAHRIAENQWNYFRNRYVSPASAACYWRKAIKGFGKVQKYTVDLSGQETSYESFMLLGMRDGKGHNRRSNLNSSDIDRKALELPRNHTRLLP</sequence>
<dbReference type="SMART" id="SM00672">
    <property type="entry name" value="CAP10"/>
    <property type="match status" value="1"/>
</dbReference>
<feature type="domain" description="Glycosyl transferase CAP10" evidence="1">
    <location>
        <begin position="105"/>
        <end position="358"/>
    </location>
</feature>
<evidence type="ECO:0000259" key="1">
    <source>
        <dbReference type="SMART" id="SM00672"/>
    </source>
</evidence>
<proteinExistence type="predicted"/>
<dbReference type="AlphaFoldDB" id="A0A066WJE2"/>
<dbReference type="RefSeq" id="XP_013245517.1">
    <property type="nucleotide sequence ID" value="XM_013390063.1"/>
</dbReference>
<dbReference type="InParanoid" id="A0A066WJE2"/>